<evidence type="ECO:0000313" key="3">
    <source>
        <dbReference type="EMBL" id="PRY37364.1"/>
    </source>
</evidence>
<reference evidence="3 4" key="1">
    <citation type="submission" date="2018-03" db="EMBL/GenBank/DDBJ databases">
        <title>Genomic Encyclopedia of Archaeal and Bacterial Type Strains, Phase II (KMG-II): from individual species to whole genera.</title>
        <authorList>
            <person name="Goeker M."/>
        </authorList>
    </citation>
    <scope>NUCLEOTIDE SEQUENCE [LARGE SCALE GENOMIC DNA]</scope>
    <source>
        <strain evidence="3 4">DSM 44720</strain>
    </source>
</reference>
<dbReference type="RefSeq" id="WP_106191682.1">
    <property type="nucleotide sequence ID" value="NZ_PVTF01000010.1"/>
</dbReference>
<sequence>MSLGVVLPYWLDRPDGEAVEIAVEADRLGFGTLWVGEMATFDAFALATAVGLRTEGIGLRIGPLAAGVRGPVAVALGVSSVAALTGRRVDVALGASSPAIVTGWHDRPWRGAAPRMRESVRALRGLLAGERISADGDHVRAHGFRLRHPLPEATVSVAAFGPVMTRVAAEEADEVVLNLVAPHQVERVRAVVDAHAAAFGRPAPKLAVWVTAALDPGPAAVRQVSEQLALYLRAPGYAGMFAELGHPALVARAEAGAPRRELAEAVPRELLEAVCAIGSAARVRDRIADYHRAGADHVGVVPSTADDPAGRRVLAAVG</sequence>
<dbReference type="PANTHER" id="PTHR43244">
    <property type="match status" value="1"/>
</dbReference>
<evidence type="ECO:0000256" key="1">
    <source>
        <dbReference type="ARBA" id="ARBA00023002"/>
    </source>
</evidence>
<keyword evidence="1" id="KW-0560">Oxidoreductase</keyword>
<organism evidence="3 4">
    <name type="scientific">Umezawaea tangerina</name>
    <dbReference type="NCBI Taxonomy" id="84725"/>
    <lineage>
        <taxon>Bacteria</taxon>
        <taxon>Bacillati</taxon>
        <taxon>Actinomycetota</taxon>
        <taxon>Actinomycetes</taxon>
        <taxon>Pseudonocardiales</taxon>
        <taxon>Pseudonocardiaceae</taxon>
        <taxon>Umezawaea</taxon>
    </lineage>
</organism>
<keyword evidence="4" id="KW-1185">Reference proteome</keyword>
<name>A0A2T0SVC1_9PSEU</name>
<dbReference type="EMBL" id="PVTF01000010">
    <property type="protein sequence ID" value="PRY37364.1"/>
    <property type="molecule type" value="Genomic_DNA"/>
</dbReference>
<dbReference type="InterPro" id="IPR011251">
    <property type="entry name" value="Luciferase-like_dom"/>
</dbReference>
<dbReference type="InterPro" id="IPR050564">
    <property type="entry name" value="F420-G6PD/mer"/>
</dbReference>
<dbReference type="GO" id="GO:0016705">
    <property type="term" value="F:oxidoreductase activity, acting on paired donors, with incorporation or reduction of molecular oxygen"/>
    <property type="evidence" value="ECO:0007669"/>
    <property type="project" value="InterPro"/>
</dbReference>
<dbReference type="Proteomes" id="UP000239494">
    <property type="component" value="Unassembled WGS sequence"/>
</dbReference>
<comment type="caution">
    <text evidence="3">The sequence shown here is derived from an EMBL/GenBank/DDBJ whole genome shotgun (WGS) entry which is preliminary data.</text>
</comment>
<dbReference type="SUPFAM" id="SSF51679">
    <property type="entry name" value="Bacterial luciferase-like"/>
    <property type="match status" value="1"/>
</dbReference>
<dbReference type="Gene3D" id="3.20.20.30">
    <property type="entry name" value="Luciferase-like domain"/>
    <property type="match status" value="1"/>
</dbReference>
<dbReference type="Pfam" id="PF00296">
    <property type="entry name" value="Bac_luciferase"/>
    <property type="match status" value="1"/>
</dbReference>
<dbReference type="NCBIfam" id="TIGR03841">
    <property type="entry name" value="F420_Rv3093c"/>
    <property type="match status" value="1"/>
</dbReference>
<accession>A0A2T0SVC1</accession>
<dbReference type="InterPro" id="IPR036661">
    <property type="entry name" value="Luciferase-like_sf"/>
</dbReference>
<proteinExistence type="predicted"/>
<dbReference type="PANTHER" id="PTHR43244:SF1">
    <property type="entry name" value="5,10-METHYLENETETRAHYDROMETHANOPTERIN REDUCTASE"/>
    <property type="match status" value="1"/>
</dbReference>
<protein>
    <submittedName>
        <fullName evidence="3">Putative F420-dependent oxidoreductase</fullName>
    </submittedName>
</protein>
<evidence type="ECO:0000259" key="2">
    <source>
        <dbReference type="Pfam" id="PF00296"/>
    </source>
</evidence>
<dbReference type="AlphaFoldDB" id="A0A2T0SVC1"/>
<dbReference type="CDD" id="cd01097">
    <property type="entry name" value="Tetrahydromethanopterin_reductase"/>
    <property type="match status" value="1"/>
</dbReference>
<dbReference type="InterPro" id="IPR022526">
    <property type="entry name" value="F420_Rv3093c"/>
</dbReference>
<feature type="domain" description="Luciferase-like" evidence="2">
    <location>
        <begin position="17"/>
        <end position="297"/>
    </location>
</feature>
<gene>
    <name evidence="3" type="ORF">CLV43_110175</name>
</gene>
<dbReference type="OrthoDB" id="5729035at2"/>
<evidence type="ECO:0000313" key="4">
    <source>
        <dbReference type="Proteomes" id="UP000239494"/>
    </source>
</evidence>